<dbReference type="InterPro" id="IPR003663">
    <property type="entry name" value="Sugar/inositol_transpt"/>
</dbReference>
<feature type="transmembrane region" description="Helical" evidence="9">
    <location>
        <begin position="331"/>
        <end position="355"/>
    </location>
</feature>
<evidence type="ECO:0000256" key="8">
    <source>
        <dbReference type="ARBA" id="ARBA00023136"/>
    </source>
</evidence>
<dbReference type="EMBL" id="JANBPT010000033">
    <property type="protein sequence ID" value="KAJ1929496.1"/>
    <property type="molecule type" value="Genomic_DNA"/>
</dbReference>
<dbReference type="PROSITE" id="PS50850">
    <property type="entry name" value="MFS"/>
    <property type="match status" value="1"/>
</dbReference>
<evidence type="ECO:0000256" key="4">
    <source>
        <dbReference type="ARBA" id="ARBA00022475"/>
    </source>
</evidence>
<feature type="transmembrane region" description="Helical" evidence="9">
    <location>
        <begin position="96"/>
        <end position="114"/>
    </location>
</feature>
<reference evidence="11" key="1">
    <citation type="submission" date="2022-07" db="EMBL/GenBank/DDBJ databases">
        <title>Phylogenomic reconstructions and comparative analyses of Kickxellomycotina fungi.</title>
        <authorList>
            <person name="Reynolds N.K."/>
            <person name="Stajich J.E."/>
            <person name="Barry K."/>
            <person name="Grigoriev I.V."/>
            <person name="Crous P."/>
            <person name="Smith M.E."/>
        </authorList>
    </citation>
    <scope>NUCLEOTIDE SEQUENCE</scope>
    <source>
        <strain evidence="11">RSA 861</strain>
    </source>
</reference>
<feature type="domain" description="Major facilitator superfamily (MFS) profile" evidence="10">
    <location>
        <begin position="19"/>
        <end position="478"/>
    </location>
</feature>
<keyword evidence="7 9" id="KW-1133">Transmembrane helix</keyword>
<comment type="subcellular location">
    <subcellularLocation>
        <location evidence="1">Cell membrane</location>
        <topology evidence="1">Multi-pass membrane protein</topology>
    </subcellularLocation>
</comment>
<evidence type="ECO:0000256" key="5">
    <source>
        <dbReference type="ARBA" id="ARBA00022597"/>
    </source>
</evidence>
<feature type="transmembrane region" description="Helical" evidence="9">
    <location>
        <begin position="183"/>
        <end position="205"/>
    </location>
</feature>
<dbReference type="PANTHER" id="PTHR23503">
    <property type="entry name" value="SOLUTE CARRIER FAMILY 2"/>
    <property type="match status" value="1"/>
</dbReference>
<dbReference type="PRINTS" id="PR00171">
    <property type="entry name" value="SUGRTRNSPORT"/>
</dbReference>
<dbReference type="PANTHER" id="PTHR23503:SF8">
    <property type="entry name" value="FACILITATED GLUCOSE TRANSPORTER PROTEIN 1"/>
    <property type="match status" value="1"/>
</dbReference>
<comment type="caution">
    <text evidence="11">The sequence shown here is derived from an EMBL/GenBank/DDBJ whole genome shotgun (WGS) entry which is preliminary data.</text>
</comment>
<dbReference type="Pfam" id="PF00083">
    <property type="entry name" value="Sugar_tr"/>
    <property type="match status" value="1"/>
</dbReference>
<dbReference type="InterPro" id="IPR045263">
    <property type="entry name" value="GLUT"/>
</dbReference>
<gene>
    <name evidence="11" type="primary">HGT20_1</name>
    <name evidence="11" type="ORF">IWQ60_001108</name>
</gene>
<name>A0A9W8AH92_9FUNG</name>
<feature type="transmembrane region" description="Helical" evidence="9">
    <location>
        <begin position="126"/>
        <end position="146"/>
    </location>
</feature>
<evidence type="ECO:0000256" key="9">
    <source>
        <dbReference type="SAM" id="Phobius"/>
    </source>
</evidence>
<sequence>MASRTDSRESSVTSFILFSTLAASLASFNVGWNTGVTNIPERVIRECPPQGGEGLPNGLCVTDDLTWGVAVALFAIGGLVGGLTAGMAANRFGRRLVLIFNNVFFTLGGLVLSVSPNVALFGLGRILTGIGCGVSSVVVSTFMGEIASNRNRGALGSMLQLTLNIGILVTQCLGLGLDFAPGWRILLALTALPALVQIGLLWGCVETPRWLASKGRYEEARRSLAKLRAGYDIEAEYDEIVRAQRPASAVSDEPTGKQAEAEGGVTTSFETAAAGANVTYSVADLFSGRAGPVLRRHLYISIFLHMAQQLTGINGVIFYSTSTFTSSFGDAAKYVTIGAVGGLGVFVTTASLLLVDRLGRKKLLFTSAAGMALSSTLLVIGTATKAGPLVLTAVMLFITFFGIGLGPIPWLIVSELFPTNAVGAASSVAIGANYLCNFIIAMVFPKVAEALGNYGFVPYAIIGLVCAVIIFMFVPETKGKSLEEITRGR</sequence>
<evidence type="ECO:0000256" key="6">
    <source>
        <dbReference type="ARBA" id="ARBA00022692"/>
    </source>
</evidence>
<dbReference type="PROSITE" id="PS00217">
    <property type="entry name" value="SUGAR_TRANSPORT_2"/>
    <property type="match status" value="1"/>
</dbReference>
<dbReference type="InterPro" id="IPR020846">
    <property type="entry name" value="MFS_dom"/>
</dbReference>
<dbReference type="InterPro" id="IPR036259">
    <property type="entry name" value="MFS_trans_sf"/>
</dbReference>
<dbReference type="GO" id="GO:0005886">
    <property type="term" value="C:plasma membrane"/>
    <property type="evidence" value="ECO:0007669"/>
    <property type="project" value="UniProtKB-SubCell"/>
</dbReference>
<dbReference type="InterPro" id="IPR005829">
    <property type="entry name" value="Sugar_transporter_CS"/>
</dbReference>
<keyword evidence="8 9" id="KW-0472">Membrane</keyword>
<evidence type="ECO:0000259" key="10">
    <source>
        <dbReference type="PROSITE" id="PS50850"/>
    </source>
</evidence>
<accession>A0A9W8AH92</accession>
<keyword evidence="3" id="KW-0813">Transport</keyword>
<dbReference type="OrthoDB" id="4540492at2759"/>
<dbReference type="FunFam" id="1.20.1250.20:FF:000218">
    <property type="entry name" value="facilitated trehalose transporter Tret1"/>
    <property type="match status" value="1"/>
</dbReference>
<evidence type="ECO:0000256" key="3">
    <source>
        <dbReference type="ARBA" id="ARBA00022448"/>
    </source>
</evidence>
<dbReference type="Proteomes" id="UP001150569">
    <property type="component" value="Unassembled WGS sequence"/>
</dbReference>
<keyword evidence="12" id="KW-1185">Reference proteome</keyword>
<feature type="transmembrane region" description="Helical" evidence="9">
    <location>
        <begin position="298"/>
        <end position="319"/>
    </location>
</feature>
<evidence type="ECO:0000313" key="12">
    <source>
        <dbReference type="Proteomes" id="UP001150569"/>
    </source>
</evidence>
<feature type="transmembrane region" description="Helical" evidence="9">
    <location>
        <begin position="158"/>
        <end position="177"/>
    </location>
</feature>
<dbReference type="PROSITE" id="PS00216">
    <property type="entry name" value="SUGAR_TRANSPORT_1"/>
    <property type="match status" value="1"/>
</dbReference>
<dbReference type="Gene3D" id="1.20.1250.20">
    <property type="entry name" value="MFS general substrate transporter like domains"/>
    <property type="match status" value="1"/>
</dbReference>
<comment type="similarity">
    <text evidence="2">Belongs to the major facilitator superfamily. Sugar transporter (TC 2.A.1.1) family.</text>
</comment>
<keyword evidence="4" id="KW-1003">Cell membrane</keyword>
<evidence type="ECO:0000256" key="7">
    <source>
        <dbReference type="ARBA" id="ARBA00022989"/>
    </source>
</evidence>
<feature type="transmembrane region" description="Helical" evidence="9">
    <location>
        <begin position="65"/>
        <end position="89"/>
    </location>
</feature>
<dbReference type="GO" id="GO:0015149">
    <property type="term" value="F:hexose transmembrane transporter activity"/>
    <property type="evidence" value="ECO:0007669"/>
    <property type="project" value="TreeGrafter"/>
</dbReference>
<evidence type="ECO:0000256" key="2">
    <source>
        <dbReference type="ARBA" id="ARBA00010992"/>
    </source>
</evidence>
<dbReference type="SUPFAM" id="SSF103473">
    <property type="entry name" value="MFS general substrate transporter"/>
    <property type="match status" value="1"/>
</dbReference>
<evidence type="ECO:0000313" key="11">
    <source>
        <dbReference type="EMBL" id="KAJ1929496.1"/>
    </source>
</evidence>
<keyword evidence="5" id="KW-0762">Sugar transport</keyword>
<keyword evidence="6 9" id="KW-0812">Transmembrane</keyword>
<protein>
    <submittedName>
        <fullName evidence="11">Bifunctional purine biosynthesis protein PurH</fullName>
    </submittedName>
</protein>
<dbReference type="InterPro" id="IPR005828">
    <property type="entry name" value="MFS_sugar_transport-like"/>
</dbReference>
<organism evidence="11 12">
    <name type="scientific">Tieghemiomyces parasiticus</name>
    <dbReference type="NCBI Taxonomy" id="78921"/>
    <lineage>
        <taxon>Eukaryota</taxon>
        <taxon>Fungi</taxon>
        <taxon>Fungi incertae sedis</taxon>
        <taxon>Zoopagomycota</taxon>
        <taxon>Kickxellomycotina</taxon>
        <taxon>Dimargaritomycetes</taxon>
        <taxon>Dimargaritales</taxon>
        <taxon>Dimargaritaceae</taxon>
        <taxon>Tieghemiomyces</taxon>
    </lineage>
</organism>
<proteinExistence type="inferred from homology"/>
<dbReference type="AlphaFoldDB" id="A0A9W8AH92"/>
<feature type="transmembrane region" description="Helical" evidence="9">
    <location>
        <begin position="12"/>
        <end position="32"/>
    </location>
</feature>
<evidence type="ECO:0000256" key="1">
    <source>
        <dbReference type="ARBA" id="ARBA00004651"/>
    </source>
</evidence>
<feature type="transmembrane region" description="Helical" evidence="9">
    <location>
        <begin position="456"/>
        <end position="474"/>
    </location>
</feature>
<feature type="transmembrane region" description="Helical" evidence="9">
    <location>
        <begin position="424"/>
        <end position="444"/>
    </location>
</feature>
<feature type="transmembrane region" description="Helical" evidence="9">
    <location>
        <begin position="362"/>
        <end position="383"/>
    </location>
</feature>
<feature type="transmembrane region" description="Helical" evidence="9">
    <location>
        <begin position="389"/>
        <end position="412"/>
    </location>
</feature>